<keyword evidence="2" id="KW-1185">Reference proteome</keyword>
<name>A0A4Y8M2A7_9BACL</name>
<protein>
    <submittedName>
        <fullName evidence="1">Uncharacterized protein</fullName>
    </submittedName>
</protein>
<proteinExistence type="predicted"/>
<dbReference type="OrthoDB" id="2579926at2"/>
<comment type="caution">
    <text evidence="1">The sequence shown here is derived from an EMBL/GenBank/DDBJ whole genome shotgun (WGS) entry which is preliminary data.</text>
</comment>
<organism evidence="1 2">
    <name type="scientific">Cohnella luojiensis</name>
    <dbReference type="NCBI Taxonomy" id="652876"/>
    <lineage>
        <taxon>Bacteria</taxon>
        <taxon>Bacillati</taxon>
        <taxon>Bacillota</taxon>
        <taxon>Bacilli</taxon>
        <taxon>Bacillales</taxon>
        <taxon>Paenibacillaceae</taxon>
        <taxon>Cohnella</taxon>
    </lineage>
</organism>
<evidence type="ECO:0000313" key="1">
    <source>
        <dbReference type="EMBL" id="TFE29079.1"/>
    </source>
</evidence>
<dbReference type="AlphaFoldDB" id="A0A4Y8M2A7"/>
<dbReference type="EMBL" id="SOMN01000005">
    <property type="protein sequence ID" value="TFE29079.1"/>
    <property type="molecule type" value="Genomic_DNA"/>
</dbReference>
<sequence length="219" mass="25878">MFERQFKEYFSEQKRLANPRRLEMLNRKLTGEIELLKEVIYPVLGSFHGLEMEYEMMGLTGVRIFGDFFYEPLRMIIECEGFVTHAEVITRDRFDFEKMRIRTIAQYEYRFIPFSWNEIDKKSEVCRRQLYAIIGQYSSSGAATPYQLSVYEREIIRYAIRLNRPFDLADACYCLQMGRTTSIKVLKTLLGKGLIRPVGDAKLRIHAYELEDAARSLFL</sequence>
<accession>A0A4Y8M2A7</accession>
<dbReference type="RefSeq" id="WP_135151378.1">
    <property type="nucleotide sequence ID" value="NZ_SOMN01000005.1"/>
</dbReference>
<gene>
    <name evidence="1" type="ORF">E2980_06750</name>
</gene>
<dbReference type="Proteomes" id="UP000297900">
    <property type="component" value="Unassembled WGS sequence"/>
</dbReference>
<reference evidence="1 2" key="1">
    <citation type="submission" date="2019-03" db="EMBL/GenBank/DDBJ databases">
        <title>Cohnella endophytica sp. nov., a novel endophytic bacterium isolated from bark of Sonneratia apetala.</title>
        <authorList>
            <person name="Tuo L."/>
        </authorList>
    </citation>
    <scope>NUCLEOTIDE SEQUENCE [LARGE SCALE GENOMIC DNA]</scope>
    <source>
        <strain evidence="1 2">CCTCC AB 208254</strain>
    </source>
</reference>
<evidence type="ECO:0000313" key="2">
    <source>
        <dbReference type="Proteomes" id="UP000297900"/>
    </source>
</evidence>